<accession>A0A370DGG8</accession>
<protein>
    <submittedName>
        <fullName evidence="3">Nuclease</fullName>
    </submittedName>
</protein>
<feature type="chain" id="PRO_5016705656" evidence="1">
    <location>
        <begin position="18"/>
        <end position="142"/>
    </location>
</feature>
<dbReference type="SUPFAM" id="SSF50199">
    <property type="entry name" value="Staphylococcal nuclease"/>
    <property type="match status" value="1"/>
</dbReference>
<feature type="domain" description="TNase-like" evidence="2">
    <location>
        <begin position="56"/>
        <end position="123"/>
    </location>
</feature>
<sequence>MKFLVVLFMLVSSAALAADKHFGDVVVSEVTSIYDADTFKVNIKGWPDVIGKRISVRVLGVDAPEIRGKCTSEKTAARLAKQFTVQFLRSGSYIELRNIKRGKYFRILADVFVDDQNLAKALIMAKHGRPYNGGKRQGWCVK</sequence>
<organism evidence="3 4">
    <name type="scientific">endosymbiont of Galathealinum brachiosum</name>
    <dbReference type="NCBI Taxonomy" id="2200906"/>
    <lineage>
        <taxon>Bacteria</taxon>
        <taxon>Pseudomonadati</taxon>
        <taxon>Pseudomonadota</taxon>
        <taxon>Gammaproteobacteria</taxon>
        <taxon>sulfur-oxidizing symbionts</taxon>
    </lineage>
</organism>
<name>A0A370DGG8_9GAMM</name>
<evidence type="ECO:0000313" key="3">
    <source>
        <dbReference type="EMBL" id="RDH84025.1"/>
    </source>
</evidence>
<evidence type="ECO:0000259" key="2">
    <source>
        <dbReference type="Pfam" id="PF00565"/>
    </source>
</evidence>
<dbReference type="Pfam" id="PF00565">
    <property type="entry name" value="SNase"/>
    <property type="match status" value="1"/>
</dbReference>
<dbReference type="Proteomes" id="UP000254266">
    <property type="component" value="Unassembled WGS sequence"/>
</dbReference>
<dbReference type="InterPro" id="IPR016071">
    <property type="entry name" value="Staphylococal_nuclease_OB-fold"/>
</dbReference>
<feature type="signal peptide" evidence="1">
    <location>
        <begin position="1"/>
        <end position="17"/>
    </location>
</feature>
<dbReference type="InterPro" id="IPR035437">
    <property type="entry name" value="SNase_OB-fold_sf"/>
</dbReference>
<comment type="caution">
    <text evidence="3">The sequence shown here is derived from an EMBL/GenBank/DDBJ whole genome shotgun (WGS) entry which is preliminary data.</text>
</comment>
<proteinExistence type="predicted"/>
<dbReference type="EMBL" id="QFXC01000008">
    <property type="protein sequence ID" value="RDH84025.1"/>
    <property type="molecule type" value="Genomic_DNA"/>
</dbReference>
<evidence type="ECO:0000256" key="1">
    <source>
        <dbReference type="SAM" id="SignalP"/>
    </source>
</evidence>
<keyword evidence="4" id="KW-1185">Reference proteome</keyword>
<reference evidence="3 4" key="1">
    <citation type="journal article" date="2018" name="ISME J.">
        <title>Endosymbiont genomes yield clues of tubeworm success.</title>
        <authorList>
            <person name="Li Y."/>
            <person name="Liles M.R."/>
            <person name="Halanych K.M."/>
        </authorList>
    </citation>
    <scope>NUCLEOTIDE SEQUENCE [LARGE SCALE GENOMIC DNA]</scope>
    <source>
        <strain evidence="3">A1464</strain>
    </source>
</reference>
<dbReference type="AlphaFoldDB" id="A0A370DGG8"/>
<evidence type="ECO:0000313" key="4">
    <source>
        <dbReference type="Proteomes" id="UP000254266"/>
    </source>
</evidence>
<dbReference type="Gene3D" id="2.40.50.90">
    <property type="match status" value="1"/>
</dbReference>
<keyword evidence="1" id="KW-0732">Signal</keyword>
<gene>
    <name evidence="3" type="ORF">DIZ80_07780</name>
</gene>